<keyword evidence="4" id="KW-0472">Membrane</keyword>
<dbReference type="GO" id="GO:0043487">
    <property type="term" value="P:regulation of RNA stability"/>
    <property type="evidence" value="ECO:0007669"/>
    <property type="project" value="TreeGrafter"/>
</dbReference>
<evidence type="ECO:0000259" key="5">
    <source>
        <dbReference type="PROSITE" id="PS52002"/>
    </source>
</evidence>
<dbReference type="RefSeq" id="WP_241716681.1">
    <property type="nucleotide sequence ID" value="NZ_JALBUF010000024.1"/>
</dbReference>
<dbReference type="GO" id="GO:0005829">
    <property type="term" value="C:cytosol"/>
    <property type="evidence" value="ECO:0007669"/>
    <property type="project" value="TreeGrafter"/>
</dbReference>
<dbReference type="GO" id="GO:0003723">
    <property type="term" value="F:RNA binding"/>
    <property type="evidence" value="ECO:0007669"/>
    <property type="project" value="UniProtKB-UniRule"/>
</dbReference>
<keyword evidence="4" id="KW-1133">Transmembrane helix</keyword>
<comment type="caution">
    <text evidence="6">The sequence shown here is derived from an EMBL/GenBank/DDBJ whole genome shotgun (WGS) entry which is preliminary data.</text>
</comment>
<dbReference type="Gene3D" id="2.30.30.100">
    <property type="match status" value="1"/>
</dbReference>
<dbReference type="PANTHER" id="PTHR34772">
    <property type="entry name" value="RNA-BINDING PROTEIN HFQ"/>
    <property type="match status" value="1"/>
</dbReference>
<dbReference type="InterPro" id="IPR005001">
    <property type="entry name" value="Hfq"/>
</dbReference>
<dbReference type="GO" id="GO:0006355">
    <property type="term" value="P:regulation of DNA-templated transcription"/>
    <property type="evidence" value="ECO:0007669"/>
    <property type="project" value="InterPro"/>
</dbReference>
<dbReference type="PROSITE" id="PS52002">
    <property type="entry name" value="SM"/>
    <property type="match status" value="1"/>
</dbReference>
<evidence type="ECO:0000313" key="7">
    <source>
        <dbReference type="Proteomes" id="UP001139263"/>
    </source>
</evidence>
<feature type="transmembrane region" description="Helical" evidence="4">
    <location>
        <begin position="24"/>
        <end position="41"/>
    </location>
</feature>
<dbReference type="PANTHER" id="PTHR34772:SF1">
    <property type="entry name" value="RNA-BINDING PROTEIN HFQ"/>
    <property type="match status" value="1"/>
</dbReference>
<evidence type="ECO:0000256" key="4">
    <source>
        <dbReference type="SAM" id="Phobius"/>
    </source>
</evidence>
<gene>
    <name evidence="6" type="primary">hfq_2</name>
    <name evidence="3" type="synonym">hfq</name>
    <name evidence="6" type="ORF">MM817_03049</name>
</gene>
<dbReference type="AlphaFoldDB" id="A0A9X2AFS2"/>
<dbReference type="SUPFAM" id="SSF50182">
    <property type="entry name" value="Sm-like ribonucleoproteins"/>
    <property type="match status" value="1"/>
</dbReference>
<dbReference type="HAMAP" id="MF_00436">
    <property type="entry name" value="Hfq"/>
    <property type="match status" value="1"/>
</dbReference>
<dbReference type="InterPro" id="IPR010920">
    <property type="entry name" value="LSM_dom_sf"/>
</dbReference>
<dbReference type="EMBL" id="JALBUF010000024">
    <property type="protein sequence ID" value="MCI0184752.1"/>
    <property type="molecule type" value="Genomic_DNA"/>
</dbReference>
<reference evidence="6" key="1">
    <citation type="submission" date="2022-03" db="EMBL/GenBank/DDBJ databases">
        <title>Draft Genome Sequence of Firmicute Strain S0AB, a Heterotrophic Iron/Sulfur-Oxidizing Extreme Acidophile.</title>
        <authorList>
            <person name="Vergara E."/>
            <person name="Pakostova E."/>
            <person name="Johnson D.B."/>
            <person name="Holmes D.S."/>
        </authorList>
    </citation>
    <scope>NUCLEOTIDE SEQUENCE</scope>
    <source>
        <strain evidence="6">S0AB</strain>
    </source>
</reference>
<keyword evidence="1 3" id="KW-0694">RNA-binding</keyword>
<proteinExistence type="inferred from homology"/>
<accession>A0A9X2AFS2</accession>
<comment type="subunit">
    <text evidence="3">Homohexamer.</text>
</comment>
<evidence type="ECO:0000313" key="6">
    <source>
        <dbReference type="EMBL" id="MCI0184752.1"/>
    </source>
</evidence>
<feature type="domain" description="Sm" evidence="5">
    <location>
        <begin position="11"/>
        <end position="71"/>
    </location>
</feature>
<evidence type="ECO:0000256" key="1">
    <source>
        <dbReference type="ARBA" id="ARBA00022884"/>
    </source>
</evidence>
<dbReference type="Pfam" id="PF17209">
    <property type="entry name" value="Hfq"/>
    <property type="match status" value="1"/>
</dbReference>
<dbReference type="NCBIfam" id="TIGR02383">
    <property type="entry name" value="Hfq"/>
    <property type="match status" value="1"/>
</dbReference>
<dbReference type="CDD" id="cd01716">
    <property type="entry name" value="Hfq"/>
    <property type="match status" value="1"/>
</dbReference>
<dbReference type="Proteomes" id="UP001139263">
    <property type="component" value="Unassembled WGS sequence"/>
</dbReference>
<keyword evidence="7" id="KW-1185">Reference proteome</keyword>
<evidence type="ECO:0000256" key="3">
    <source>
        <dbReference type="HAMAP-Rule" id="MF_00436"/>
    </source>
</evidence>
<name>A0A9X2AFS2_9BACL</name>
<sequence>MAKTDHSALQDPFLNDMRRRKVKLTVYLVNGFLLKGIILGYDHFCVLLESEGKQQLIYKHAISTIMQGHPPMKHDKE</sequence>
<protein>
    <recommendedName>
        <fullName evidence="3">RNA-binding protein Hfq</fullName>
    </recommendedName>
</protein>
<dbReference type="GO" id="GO:0045974">
    <property type="term" value="P:regulation of translation, ncRNA-mediated"/>
    <property type="evidence" value="ECO:0007669"/>
    <property type="project" value="TreeGrafter"/>
</dbReference>
<comment type="similarity">
    <text evidence="3">Belongs to the Hfq family.</text>
</comment>
<dbReference type="InterPro" id="IPR047575">
    <property type="entry name" value="Sm"/>
</dbReference>
<comment type="function">
    <text evidence="3">RNA chaperone that binds small regulatory RNA (sRNAs) and mRNAs to facilitate mRNA translational regulation in response to envelope stress, environmental stress and changes in metabolite concentrations. Also binds with high specificity to tRNAs.</text>
</comment>
<keyword evidence="2 3" id="KW-0346">Stress response</keyword>
<organism evidence="6 7">
    <name type="scientific">Sulfoacidibacillus ferrooxidans</name>
    <dbReference type="NCBI Taxonomy" id="2005001"/>
    <lineage>
        <taxon>Bacteria</taxon>
        <taxon>Bacillati</taxon>
        <taxon>Bacillota</taxon>
        <taxon>Bacilli</taxon>
        <taxon>Bacillales</taxon>
        <taxon>Alicyclobacillaceae</taxon>
        <taxon>Sulfoacidibacillus</taxon>
    </lineage>
</organism>
<dbReference type="NCBIfam" id="NF001602">
    <property type="entry name" value="PRK00395.1"/>
    <property type="match status" value="1"/>
</dbReference>
<keyword evidence="4" id="KW-0812">Transmembrane</keyword>
<evidence type="ECO:0000256" key="2">
    <source>
        <dbReference type="ARBA" id="ARBA00023016"/>
    </source>
</evidence>